<dbReference type="PANTHER" id="PTHR36223">
    <property type="entry name" value="BETA-LACTAMASE-TYPE TRANSPEPTIDASE FOLD DOMAIN CONTAINING PROTEIN"/>
    <property type="match status" value="1"/>
</dbReference>
<sequence>MPAIRGVNVSIVIEGQEAPEYETLVTGDRSVSCYIVSAVGQTFTIKILNSSEQDISVCPALDGNWARESYCEVGKEKVIHGPNVTKTSFRPYQFGELRLTDDGQAEADAHRWEDLGCITIRVRRAKPGTYKLTEKSKAYRQPVPGNDDPIHEHCKKVGMHRVTLGAEKPRKSSCSASWRKIEPTDAPYATIKFMYRPKDVLQAQEIIPPSPTIPSASTSRKRCDDRPHAYRPPRSGSNELLSQHTADVKREPSEASNGALIRSRELAVKRARVEAAKAALELAEAELDIARSGSVALLKREPSPGPSLRHPRVSASRKSAIVIDLTDN</sequence>
<protein>
    <recommendedName>
        <fullName evidence="3">DUF7918 domain-containing protein</fullName>
    </recommendedName>
</protein>
<dbReference type="Proteomes" id="UP000813824">
    <property type="component" value="Unassembled WGS sequence"/>
</dbReference>
<feature type="region of interest" description="Disordered" evidence="2">
    <location>
        <begin position="206"/>
        <end position="257"/>
    </location>
</feature>
<comment type="caution">
    <text evidence="4">The sequence shown here is derived from an EMBL/GenBank/DDBJ whole genome shotgun (WGS) entry which is preliminary data.</text>
</comment>
<accession>A0A8K0UGP7</accession>
<feature type="compositionally biased region" description="Polar residues" evidence="2">
    <location>
        <begin position="235"/>
        <end position="245"/>
    </location>
</feature>
<keyword evidence="1" id="KW-0175">Coiled coil</keyword>
<dbReference type="InterPro" id="IPR057678">
    <property type="entry name" value="DUF7918"/>
</dbReference>
<name>A0A8K0UGP7_9AGAR</name>
<organism evidence="4 5">
    <name type="scientific">Cristinia sonorae</name>
    <dbReference type="NCBI Taxonomy" id="1940300"/>
    <lineage>
        <taxon>Eukaryota</taxon>
        <taxon>Fungi</taxon>
        <taxon>Dikarya</taxon>
        <taxon>Basidiomycota</taxon>
        <taxon>Agaricomycotina</taxon>
        <taxon>Agaricomycetes</taxon>
        <taxon>Agaricomycetidae</taxon>
        <taxon>Agaricales</taxon>
        <taxon>Pleurotineae</taxon>
        <taxon>Stephanosporaceae</taxon>
        <taxon>Cristinia</taxon>
    </lineage>
</organism>
<keyword evidence="5" id="KW-1185">Reference proteome</keyword>
<dbReference type="AlphaFoldDB" id="A0A8K0UGP7"/>
<feature type="coiled-coil region" evidence="1">
    <location>
        <begin position="266"/>
        <end position="293"/>
    </location>
</feature>
<reference evidence="4" key="1">
    <citation type="journal article" date="2021" name="New Phytol.">
        <title>Evolutionary innovations through gain and loss of genes in the ectomycorrhizal Boletales.</title>
        <authorList>
            <person name="Wu G."/>
            <person name="Miyauchi S."/>
            <person name="Morin E."/>
            <person name="Kuo A."/>
            <person name="Drula E."/>
            <person name="Varga T."/>
            <person name="Kohler A."/>
            <person name="Feng B."/>
            <person name="Cao Y."/>
            <person name="Lipzen A."/>
            <person name="Daum C."/>
            <person name="Hundley H."/>
            <person name="Pangilinan J."/>
            <person name="Johnson J."/>
            <person name="Barry K."/>
            <person name="LaButti K."/>
            <person name="Ng V."/>
            <person name="Ahrendt S."/>
            <person name="Min B."/>
            <person name="Choi I.G."/>
            <person name="Park H."/>
            <person name="Plett J.M."/>
            <person name="Magnuson J."/>
            <person name="Spatafora J.W."/>
            <person name="Nagy L.G."/>
            <person name="Henrissat B."/>
            <person name="Grigoriev I.V."/>
            <person name="Yang Z.L."/>
            <person name="Xu J."/>
            <person name="Martin F.M."/>
        </authorList>
    </citation>
    <scope>NUCLEOTIDE SEQUENCE</scope>
    <source>
        <strain evidence="4">KKN 215</strain>
    </source>
</reference>
<dbReference type="EMBL" id="JAEVFJ010000037">
    <property type="protein sequence ID" value="KAH8091060.1"/>
    <property type="molecule type" value="Genomic_DNA"/>
</dbReference>
<evidence type="ECO:0000313" key="5">
    <source>
        <dbReference type="Proteomes" id="UP000813824"/>
    </source>
</evidence>
<evidence type="ECO:0000259" key="3">
    <source>
        <dbReference type="Pfam" id="PF25534"/>
    </source>
</evidence>
<feature type="domain" description="DUF7918" evidence="3">
    <location>
        <begin position="6"/>
        <end position="210"/>
    </location>
</feature>
<evidence type="ECO:0000313" key="4">
    <source>
        <dbReference type="EMBL" id="KAH8091060.1"/>
    </source>
</evidence>
<proteinExistence type="predicted"/>
<gene>
    <name evidence="4" type="ORF">BXZ70DRAFT_954159</name>
</gene>
<dbReference type="OrthoDB" id="3364132at2759"/>
<dbReference type="PANTHER" id="PTHR36223:SF1">
    <property type="entry name" value="TRANSCRIPTION ELONGATION FACTOR EAF N-TERMINAL DOMAIN-CONTAINING PROTEIN"/>
    <property type="match status" value="1"/>
</dbReference>
<evidence type="ECO:0000256" key="2">
    <source>
        <dbReference type="SAM" id="MobiDB-lite"/>
    </source>
</evidence>
<evidence type="ECO:0000256" key="1">
    <source>
        <dbReference type="SAM" id="Coils"/>
    </source>
</evidence>
<dbReference type="Pfam" id="PF25534">
    <property type="entry name" value="DUF7918"/>
    <property type="match status" value="1"/>
</dbReference>